<proteinExistence type="predicted"/>
<gene>
    <name evidence="1" type="ORF">SAMN04487997_0444</name>
</gene>
<evidence type="ECO:0000313" key="2">
    <source>
        <dbReference type="Proteomes" id="UP000199420"/>
    </source>
</evidence>
<evidence type="ECO:0000313" key="1">
    <source>
        <dbReference type="EMBL" id="SEI40074.1"/>
    </source>
</evidence>
<organism evidence="1 2">
    <name type="scientific">Frateuria terrea</name>
    <dbReference type="NCBI Taxonomy" id="529704"/>
    <lineage>
        <taxon>Bacteria</taxon>
        <taxon>Pseudomonadati</taxon>
        <taxon>Pseudomonadota</taxon>
        <taxon>Gammaproteobacteria</taxon>
        <taxon>Lysobacterales</taxon>
        <taxon>Rhodanobacteraceae</taxon>
        <taxon>Frateuria</taxon>
    </lineage>
</organism>
<dbReference type="AlphaFoldDB" id="A0A1H6QGF8"/>
<keyword evidence="2" id="KW-1185">Reference proteome</keyword>
<evidence type="ECO:0008006" key="3">
    <source>
        <dbReference type="Google" id="ProtNLM"/>
    </source>
</evidence>
<accession>A0A1H6QGF8</accession>
<protein>
    <recommendedName>
        <fullName evidence="3">Rap1a immunity protein domain-containing protein</fullName>
    </recommendedName>
</protein>
<dbReference type="Proteomes" id="UP000199420">
    <property type="component" value="Unassembled WGS sequence"/>
</dbReference>
<reference evidence="1 2" key="1">
    <citation type="submission" date="2016-10" db="EMBL/GenBank/DDBJ databases">
        <authorList>
            <person name="de Groot N.N."/>
        </authorList>
    </citation>
    <scope>NUCLEOTIDE SEQUENCE [LARGE SCALE GENOMIC DNA]</scope>
    <source>
        <strain evidence="1 2">DSM 26515</strain>
    </source>
</reference>
<sequence>MGIVQGINIGLSMADGKVASGRPCIPDDVQDSKFEMLVKAKLGADLMVNPGDKELPASSLVGAVIATTFPCNKARQ</sequence>
<name>A0A1H6QGF8_9GAMM</name>
<dbReference type="EMBL" id="FNYC01000001">
    <property type="protein sequence ID" value="SEI40074.1"/>
    <property type="molecule type" value="Genomic_DNA"/>
</dbReference>